<gene>
    <name evidence="2" type="ORF">GMO_06000</name>
</gene>
<dbReference type="STRING" id="1088869.GMO_06000"/>
<accession>G6XGI5</accession>
<feature type="chain" id="PRO_5003489323" description="Leucine-binding protein domain-containing protein" evidence="1">
    <location>
        <begin position="32"/>
        <end position="363"/>
    </location>
</feature>
<reference evidence="2 3" key="1">
    <citation type="submission" date="2011-10" db="EMBL/GenBank/DDBJ databases">
        <title>Genome sequence of Gluconobacter morbifer G707, isolated from Drosophila gut.</title>
        <authorList>
            <person name="Lee W.-J."/>
            <person name="Kim E.-K."/>
        </authorList>
    </citation>
    <scope>NUCLEOTIDE SEQUENCE [LARGE SCALE GENOMIC DNA]</scope>
    <source>
        <strain evidence="2 3">G707</strain>
    </source>
</reference>
<evidence type="ECO:0000313" key="3">
    <source>
        <dbReference type="Proteomes" id="UP000004949"/>
    </source>
</evidence>
<evidence type="ECO:0000313" key="2">
    <source>
        <dbReference type="EMBL" id="EHH69293.1"/>
    </source>
</evidence>
<dbReference type="eggNOG" id="COG1211">
    <property type="taxonomic scope" value="Bacteria"/>
</dbReference>
<name>G6XGI5_9PROT</name>
<dbReference type="AlphaFoldDB" id="G6XGI5"/>
<organism evidence="2 3">
    <name type="scientific">Gluconobacter morbifer G707</name>
    <dbReference type="NCBI Taxonomy" id="1088869"/>
    <lineage>
        <taxon>Bacteria</taxon>
        <taxon>Pseudomonadati</taxon>
        <taxon>Pseudomonadota</taxon>
        <taxon>Alphaproteobacteria</taxon>
        <taxon>Acetobacterales</taxon>
        <taxon>Acetobacteraceae</taxon>
        <taxon>Gluconobacter</taxon>
    </lineage>
</organism>
<comment type="caution">
    <text evidence="2">The sequence shown here is derived from an EMBL/GenBank/DDBJ whole genome shotgun (WGS) entry which is preliminary data.</text>
</comment>
<protein>
    <recommendedName>
        <fullName evidence="4">Leucine-binding protein domain-containing protein</fullName>
    </recommendedName>
</protein>
<sequence>MTSGCFTRRSALKGLALLSGSAAFSGLPAFADTLPEAHLLLGGTLASPAGQFGELAAGALSRSLGLETPIQLVPDLGQDGVRAANLFDANGAPDGSTAIAAQGATLLASLIGDNRVHYDFGRWIPVLIAHTTTIVVARAELHRTLRSRLTGFFHDHPVRLAVSRPAGNELNALLGLSLLGLRPVPVPGYLTATEALAALREGKVDAVQISPYALDVPLDDALAHLPSGTAALYHTGDLTDTQTDSIPNFLEAYQEVRGRPPEGPLFNAWRAIAASLDTALVIALPMLTPPDIVAQWSKACIAAATDNGVRHWAAKHHFMLASGDNAAPFLSRSVPDLGATLALRRWVTVNTTRWRAGQETRRL</sequence>
<dbReference type="InterPro" id="IPR042100">
    <property type="entry name" value="Bug_dom1"/>
</dbReference>
<dbReference type="InterPro" id="IPR006311">
    <property type="entry name" value="TAT_signal"/>
</dbReference>
<feature type="signal peptide" evidence="1">
    <location>
        <begin position="1"/>
        <end position="31"/>
    </location>
</feature>
<evidence type="ECO:0008006" key="4">
    <source>
        <dbReference type="Google" id="ProtNLM"/>
    </source>
</evidence>
<evidence type="ECO:0000256" key="1">
    <source>
        <dbReference type="SAM" id="SignalP"/>
    </source>
</evidence>
<dbReference type="OrthoDB" id="7239404at2"/>
<dbReference type="RefSeq" id="WP_008850750.1">
    <property type="nucleotide sequence ID" value="NZ_AGQV01000001.1"/>
</dbReference>
<dbReference type="Proteomes" id="UP000004949">
    <property type="component" value="Unassembled WGS sequence"/>
</dbReference>
<dbReference type="PROSITE" id="PS51318">
    <property type="entry name" value="TAT"/>
    <property type="match status" value="1"/>
</dbReference>
<keyword evidence="3" id="KW-1185">Reference proteome</keyword>
<dbReference type="Gene3D" id="3.40.190.10">
    <property type="entry name" value="Periplasmic binding protein-like II"/>
    <property type="match status" value="1"/>
</dbReference>
<dbReference type="EMBL" id="AGQV01000001">
    <property type="protein sequence ID" value="EHH69293.1"/>
    <property type="molecule type" value="Genomic_DNA"/>
</dbReference>
<proteinExistence type="predicted"/>
<dbReference type="PATRIC" id="fig|1088869.3.peg.610"/>
<keyword evidence="1" id="KW-0732">Signal</keyword>
<dbReference type="Gene3D" id="3.40.190.150">
    <property type="entry name" value="Bordetella uptake gene, domain 1"/>
    <property type="match status" value="1"/>
</dbReference>